<name>A0AAV7QRK8_PLEWA</name>
<protein>
    <submittedName>
        <fullName evidence="2">Uncharacterized protein</fullName>
    </submittedName>
</protein>
<dbReference type="EMBL" id="JANPWB010000010">
    <property type="protein sequence ID" value="KAJ1142046.1"/>
    <property type="molecule type" value="Genomic_DNA"/>
</dbReference>
<evidence type="ECO:0000313" key="3">
    <source>
        <dbReference type="Proteomes" id="UP001066276"/>
    </source>
</evidence>
<feature type="compositionally biased region" description="Polar residues" evidence="1">
    <location>
        <begin position="81"/>
        <end position="90"/>
    </location>
</feature>
<feature type="region of interest" description="Disordered" evidence="1">
    <location>
        <begin position="78"/>
        <end position="120"/>
    </location>
</feature>
<comment type="caution">
    <text evidence="2">The sequence shown here is derived from an EMBL/GenBank/DDBJ whole genome shotgun (WGS) entry which is preliminary data.</text>
</comment>
<dbReference type="Proteomes" id="UP001066276">
    <property type="component" value="Chromosome 6"/>
</dbReference>
<sequence length="120" mass="13167">MVVLQNRETWRAASLQQPARSPSGSWVKEKGRCCREAQLLRGCGPRHTEERRKAARAVHCWCAALELRRTRRGVARIPLWGNSNSGSTSEAARGKKGKSGAPVRSVFRAADETEAGALGR</sequence>
<proteinExistence type="predicted"/>
<organism evidence="2 3">
    <name type="scientific">Pleurodeles waltl</name>
    <name type="common">Iberian ribbed newt</name>
    <dbReference type="NCBI Taxonomy" id="8319"/>
    <lineage>
        <taxon>Eukaryota</taxon>
        <taxon>Metazoa</taxon>
        <taxon>Chordata</taxon>
        <taxon>Craniata</taxon>
        <taxon>Vertebrata</taxon>
        <taxon>Euteleostomi</taxon>
        <taxon>Amphibia</taxon>
        <taxon>Batrachia</taxon>
        <taxon>Caudata</taxon>
        <taxon>Salamandroidea</taxon>
        <taxon>Salamandridae</taxon>
        <taxon>Pleurodelinae</taxon>
        <taxon>Pleurodeles</taxon>
    </lineage>
</organism>
<accession>A0AAV7QRK8</accession>
<gene>
    <name evidence="2" type="ORF">NDU88_008374</name>
</gene>
<dbReference type="AlphaFoldDB" id="A0AAV7QRK8"/>
<evidence type="ECO:0000256" key="1">
    <source>
        <dbReference type="SAM" id="MobiDB-lite"/>
    </source>
</evidence>
<evidence type="ECO:0000313" key="2">
    <source>
        <dbReference type="EMBL" id="KAJ1142046.1"/>
    </source>
</evidence>
<keyword evidence="3" id="KW-1185">Reference proteome</keyword>
<reference evidence="2" key="1">
    <citation type="journal article" date="2022" name="bioRxiv">
        <title>Sequencing and chromosome-scale assembly of the giantPleurodeles waltlgenome.</title>
        <authorList>
            <person name="Brown T."/>
            <person name="Elewa A."/>
            <person name="Iarovenko S."/>
            <person name="Subramanian E."/>
            <person name="Araus A.J."/>
            <person name="Petzold A."/>
            <person name="Susuki M."/>
            <person name="Suzuki K.-i.T."/>
            <person name="Hayashi T."/>
            <person name="Toyoda A."/>
            <person name="Oliveira C."/>
            <person name="Osipova E."/>
            <person name="Leigh N.D."/>
            <person name="Simon A."/>
            <person name="Yun M.H."/>
        </authorList>
    </citation>
    <scope>NUCLEOTIDE SEQUENCE</scope>
    <source>
        <strain evidence="2">20211129_DDA</strain>
        <tissue evidence="2">Liver</tissue>
    </source>
</reference>